<evidence type="ECO:0000313" key="5">
    <source>
        <dbReference type="EMBL" id="MFL9833656.1"/>
    </source>
</evidence>
<keyword evidence="3" id="KW-0560">Oxidoreductase</keyword>
<evidence type="ECO:0000256" key="4">
    <source>
        <dbReference type="RuleBase" id="RU000363"/>
    </source>
</evidence>
<keyword evidence="2" id="KW-0521">NADP</keyword>
<gene>
    <name evidence="5" type="ORF">ABS765_06405</name>
</gene>
<dbReference type="InterPro" id="IPR036291">
    <property type="entry name" value="NAD(P)-bd_dom_sf"/>
</dbReference>
<evidence type="ECO:0000313" key="6">
    <source>
        <dbReference type="Proteomes" id="UP001629058"/>
    </source>
</evidence>
<dbReference type="Proteomes" id="UP001629058">
    <property type="component" value="Unassembled WGS sequence"/>
</dbReference>
<sequence length="245" mass="26633">MKKVFITGANKSIGYETAKQLLKEGYYVYLGTRNLENGLQAVEQLLAEGLSQVEAIQIDVTSQQSVDEARKEIGDKTAVLDVLINNAGMSGVMPQFPTTASMDSLQETFNVNLFGAVRTTQAFINLLRKSEEPHIVNVTSGLASLSMSGNPEFKYRNYVGGIYSPSKAALNMYTIALANELRDTPFKVNAVDPGFTATDFNNHQGTGSVEEAGKRILKYAMLGKDGVSGMFISEEINPETGVIAW</sequence>
<evidence type="ECO:0000256" key="1">
    <source>
        <dbReference type="ARBA" id="ARBA00006484"/>
    </source>
</evidence>
<dbReference type="PRINTS" id="PR00080">
    <property type="entry name" value="SDRFAMILY"/>
</dbReference>
<dbReference type="RefSeq" id="WP_408088724.1">
    <property type="nucleotide sequence ID" value="NZ_JBELPY010000003.1"/>
</dbReference>
<dbReference type="SUPFAM" id="SSF51735">
    <property type="entry name" value="NAD(P)-binding Rossmann-fold domains"/>
    <property type="match status" value="1"/>
</dbReference>
<evidence type="ECO:0000256" key="2">
    <source>
        <dbReference type="ARBA" id="ARBA00022857"/>
    </source>
</evidence>
<dbReference type="PANTHER" id="PTHR43490:SF99">
    <property type="entry name" value="SHORT-CHAIN DEHYDROGENASE_REDUCTASE"/>
    <property type="match status" value="1"/>
</dbReference>
<comment type="caution">
    <text evidence="5">The sequence shown here is derived from an EMBL/GenBank/DDBJ whole genome shotgun (WGS) entry which is preliminary data.</text>
</comment>
<organism evidence="5 6">
    <name type="scientific">Chryseobacterium terrae</name>
    <dbReference type="NCBI Taxonomy" id="3163299"/>
    <lineage>
        <taxon>Bacteria</taxon>
        <taxon>Pseudomonadati</taxon>
        <taxon>Bacteroidota</taxon>
        <taxon>Flavobacteriia</taxon>
        <taxon>Flavobacteriales</taxon>
        <taxon>Weeksellaceae</taxon>
        <taxon>Chryseobacterium group</taxon>
        <taxon>Chryseobacterium</taxon>
    </lineage>
</organism>
<dbReference type="InterPro" id="IPR002347">
    <property type="entry name" value="SDR_fam"/>
</dbReference>
<evidence type="ECO:0000256" key="3">
    <source>
        <dbReference type="ARBA" id="ARBA00023002"/>
    </source>
</evidence>
<protein>
    <submittedName>
        <fullName evidence="5">SDR family NAD(P)-dependent oxidoreductase</fullName>
    </submittedName>
</protein>
<dbReference type="PANTHER" id="PTHR43490">
    <property type="entry name" value="(+)-NEOMENTHOL DEHYDROGENASE"/>
    <property type="match status" value="1"/>
</dbReference>
<keyword evidence="6" id="KW-1185">Reference proteome</keyword>
<accession>A0ABW8Y2T1</accession>
<dbReference type="Gene3D" id="3.40.50.720">
    <property type="entry name" value="NAD(P)-binding Rossmann-like Domain"/>
    <property type="match status" value="1"/>
</dbReference>
<reference evidence="5 6" key="1">
    <citation type="submission" date="2024-06" db="EMBL/GenBank/DDBJ databases">
        <authorList>
            <person name="Kaempfer P."/>
            <person name="Viver T."/>
        </authorList>
    </citation>
    <scope>NUCLEOTIDE SEQUENCE [LARGE SCALE GENOMIC DNA]</scope>
    <source>
        <strain evidence="5 6">ST-37</strain>
    </source>
</reference>
<dbReference type="PRINTS" id="PR00081">
    <property type="entry name" value="GDHRDH"/>
</dbReference>
<name>A0ABW8Y2T1_9FLAO</name>
<dbReference type="Pfam" id="PF00106">
    <property type="entry name" value="adh_short"/>
    <property type="match status" value="1"/>
</dbReference>
<comment type="similarity">
    <text evidence="1 4">Belongs to the short-chain dehydrogenases/reductases (SDR) family.</text>
</comment>
<dbReference type="EMBL" id="JBELPY010000003">
    <property type="protein sequence ID" value="MFL9833656.1"/>
    <property type="molecule type" value="Genomic_DNA"/>
</dbReference>
<proteinExistence type="inferred from homology"/>